<feature type="compositionally biased region" description="Low complexity" evidence="1">
    <location>
        <begin position="9"/>
        <end position="21"/>
    </location>
</feature>
<feature type="region of interest" description="Disordered" evidence="1">
    <location>
        <begin position="1"/>
        <end position="41"/>
    </location>
</feature>
<evidence type="ECO:0000256" key="1">
    <source>
        <dbReference type="SAM" id="MobiDB-lite"/>
    </source>
</evidence>
<reference evidence="2" key="1">
    <citation type="submission" date="2021-01" db="EMBL/GenBank/DDBJ databases">
        <authorList>
            <person name="Corre E."/>
            <person name="Pelletier E."/>
            <person name="Niang G."/>
            <person name="Scheremetjew M."/>
            <person name="Finn R."/>
            <person name="Kale V."/>
            <person name="Holt S."/>
            <person name="Cochrane G."/>
            <person name="Meng A."/>
            <person name="Brown T."/>
            <person name="Cohen L."/>
        </authorList>
    </citation>
    <scope>NUCLEOTIDE SEQUENCE</scope>
    <source>
        <strain evidence="2">RCC3387</strain>
    </source>
</reference>
<dbReference type="AlphaFoldDB" id="A0A7S2PAI2"/>
<accession>A0A7S2PAI2</accession>
<sequence length="123" mass="13070">MVRSERRAAPAAGRGAPAAGPQVDEVDSGDAGPGAGNLTEAGLAPRRRLQVGITKSVWCVCQAGPNKRVCGGMYYSLLQCSPRCGLACRAKGLSGNACDGSRSIGWFQRYRWQWTDCPDSPLR</sequence>
<proteinExistence type="predicted"/>
<name>A0A7S2PAI2_9DINO</name>
<protein>
    <submittedName>
        <fullName evidence="2">Uncharacterized protein</fullName>
    </submittedName>
</protein>
<evidence type="ECO:0000313" key="2">
    <source>
        <dbReference type="EMBL" id="CAD9587905.1"/>
    </source>
</evidence>
<gene>
    <name evidence="2" type="ORF">BRAN1462_LOCUS33542</name>
</gene>
<organism evidence="2">
    <name type="scientific">Zooxanthella nutricula</name>
    <dbReference type="NCBI Taxonomy" id="1333877"/>
    <lineage>
        <taxon>Eukaryota</taxon>
        <taxon>Sar</taxon>
        <taxon>Alveolata</taxon>
        <taxon>Dinophyceae</taxon>
        <taxon>Peridiniales</taxon>
        <taxon>Peridiniales incertae sedis</taxon>
        <taxon>Zooxanthella</taxon>
    </lineage>
</organism>
<dbReference type="EMBL" id="HBGW01052833">
    <property type="protein sequence ID" value="CAD9587905.1"/>
    <property type="molecule type" value="Transcribed_RNA"/>
</dbReference>